<keyword evidence="3" id="KW-0732">Signal</keyword>
<accession>A0A0A7CNY0</accession>
<reference evidence="5" key="1">
    <citation type="journal article" date="2014" name="Genome Biol. Evol.">
        <title>The secreted proteins of Achlya hypogyna and Thraustotheca clavata identify the ancestral oomycete secretome and reveal gene acquisitions by horizontal gene transfer.</title>
        <authorList>
            <person name="Misner I."/>
            <person name="Blouin N."/>
            <person name="Leonard G."/>
            <person name="Richards T.A."/>
            <person name="Lane C.E."/>
        </authorList>
    </citation>
    <scope>NUCLEOTIDE SEQUENCE</scope>
    <source>
        <strain evidence="5">ATCC 48635</strain>
    </source>
</reference>
<dbReference type="Gene3D" id="2.40.10.10">
    <property type="entry name" value="Trypsin-like serine proteases"/>
    <property type="match status" value="2"/>
</dbReference>
<dbReference type="InterPro" id="IPR035992">
    <property type="entry name" value="Ricin_B-like_lectins"/>
</dbReference>
<feature type="region of interest" description="Disordered" evidence="2">
    <location>
        <begin position="371"/>
        <end position="403"/>
    </location>
</feature>
<organism evidence="5">
    <name type="scientific">Achlya hypogyna</name>
    <name type="common">Oomycete</name>
    <name type="synonym">Protoachlya hypogyna</name>
    <dbReference type="NCBI Taxonomy" id="1202772"/>
    <lineage>
        <taxon>Eukaryota</taxon>
        <taxon>Sar</taxon>
        <taxon>Stramenopiles</taxon>
        <taxon>Oomycota</taxon>
        <taxon>Saprolegniomycetes</taxon>
        <taxon>Saprolegniales</taxon>
        <taxon>Achlyaceae</taxon>
        <taxon>Achlya</taxon>
    </lineage>
</organism>
<dbReference type="Gene3D" id="2.80.10.50">
    <property type="match status" value="2"/>
</dbReference>
<sequence length="653" mass="68682">MIVSAIVFAVLASAAGQSPLKIASSVPYALTIDGSAPVSTVISNTRATSLSVHIASMNLPPGATLTIGTVDGKDKVVYTGAHTNLVSDYFIQNKVVVSYAAASYSNNTTPLVAIDKYFAGTPDAGGLESICSTTGDLSRPAACYATSEPVKYAKARAIARLVIGGSSLCTGWLFGSEGHLLTNNHCINNDRLAASTQVEFGAECASCSDGSNNVQLACKGTIVASNVTLLATSSKLDFALVKINLNAGVDLSKYGYLQARDSAPVLNEPVWLAGHPQGDPLRMAVATSNNAEGAIVSTNVTDSCKDNQVGYLLDTQGGSSGSPVMSTVDNSVVAIHNCGGCDSETPSNGGIPLTKILAYLRANNIALPKNSVSAAPAPTTAKTTTASPATPAPSTSAPATAAPKPPTFTLCSVSNKVISEYYTGLYVAPAGHTANEQFSYSPDTGAIQVQSNGQCLDAYWGGSSFLVHTWPCDRGNNNQKWTVANNQVMHRVHGVCLTSVAGSKSLGVAPCNAADVRQWIYTNCDTANVRNFVQLRTPRGALVSEWYSSVLAKQPQSSWTELWEINGQQMRSFSGSTCLDAYWDNSRFQVHTWQCDPTNGNQQWRVGNSVVAHATHSNLCLDVDPTDPRQAAQVWGCHSATINSNQLFDVVAF</sequence>
<protein>
    <submittedName>
        <fullName evidence="5">Secreted protein</fullName>
    </submittedName>
</protein>
<dbReference type="SUPFAM" id="SSF50370">
    <property type="entry name" value="Ricin B-like lectins"/>
    <property type="match status" value="2"/>
</dbReference>
<evidence type="ECO:0000259" key="4">
    <source>
        <dbReference type="SMART" id="SM00458"/>
    </source>
</evidence>
<dbReference type="Pfam" id="PF00652">
    <property type="entry name" value="Ricin_B_lectin"/>
    <property type="match status" value="2"/>
</dbReference>
<feature type="domain" description="Ricin B lectin" evidence="4">
    <location>
        <begin position="531"/>
        <end position="651"/>
    </location>
</feature>
<dbReference type="PANTHER" id="PTHR36234:SF5">
    <property type="entry name" value="LYSYL ENDOPEPTIDASE"/>
    <property type="match status" value="1"/>
</dbReference>
<evidence type="ECO:0000256" key="3">
    <source>
        <dbReference type="SAM" id="SignalP"/>
    </source>
</evidence>
<evidence type="ECO:0000313" key="5">
    <source>
        <dbReference type="EMBL" id="AIG56218.1"/>
    </source>
</evidence>
<dbReference type="Pfam" id="PF13365">
    <property type="entry name" value="Trypsin_2"/>
    <property type="match status" value="1"/>
</dbReference>
<dbReference type="PANTHER" id="PTHR36234">
    <property type="entry name" value="LYSYL ENDOPEPTIDASE"/>
    <property type="match status" value="1"/>
</dbReference>
<feature type="compositionally biased region" description="Low complexity" evidence="2">
    <location>
        <begin position="373"/>
        <end position="402"/>
    </location>
</feature>
<dbReference type="EMBL" id="KM038757">
    <property type="protein sequence ID" value="AIG56218.1"/>
    <property type="molecule type" value="Genomic_DNA"/>
</dbReference>
<dbReference type="AlphaFoldDB" id="A0A0A7CNY0"/>
<evidence type="ECO:0000256" key="1">
    <source>
        <dbReference type="ARBA" id="ARBA00023026"/>
    </source>
</evidence>
<feature type="domain" description="Ricin B lectin" evidence="4">
    <location>
        <begin position="405"/>
        <end position="522"/>
    </location>
</feature>
<dbReference type="PROSITE" id="PS50231">
    <property type="entry name" value="RICIN_B_LECTIN"/>
    <property type="match status" value="2"/>
</dbReference>
<proteinExistence type="predicted"/>
<feature type="chain" id="PRO_5002037111" evidence="3">
    <location>
        <begin position="17"/>
        <end position="653"/>
    </location>
</feature>
<dbReference type="SMART" id="SM00458">
    <property type="entry name" value="RICIN"/>
    <property type="match status" value="2"/>
</dbReference>
<evidence type="ECO:0000256" key="2">
    <source>
        <dbReference type="SAM" id="MobiDB-lite"/>
    </source>
</evidence>
<dbReference type="InterPro" id="IPR000772">
    <property type="entry name" value="Ricin_B_lectin"/>
</dbReference>
<name>A0A0A7CNY0_ACHHY</name>
<keyword evidence="1" id="KW-0843">Virulence</keyword>
<dbReference type="SUPFAM" id="SSF50494">
    <property type="entry name" value="Trypsin-like serine proteases"/>
    <property type="match status" value="1"/>
</dbReference>
<dbReference type="InterPro" id="IPR009003">
    <property type="entry name" value="Peptidase_S1_PA"/>
</dbReference>
<feature type="signal peptide" evidence="3">
    <location>
        <begin position="1"/>
        <end position="16"/>
    </location>
</feature>
<dbReference type="InterPro" id="IPR043504">
    <property type="entry name" value="Peptidase_S1_PA_chymotrypsin"/>
</dbReference>